<sequence>MFTNQSNNEVNGGDLVAGNKVDNSTTTVIQVTANRSASEELSKLYEKLKVDGVGDPSGGRFSEKLEHYMSSVTDGDVRGLEKKLRESGREDLLHVALGLKERAAKSIMKHQTSRTAQRIFTIVLTELHARFTLTVTPVIQQGSDRVAVDQCINAIIQGTRNVLGENVLELDAMDLLALLYYLGGNCHIRWDKC</sequence>
<gene>
    <name evidence="2" type="ORF">BN2475_580026</name>
</gene>
<accession>A0A1N7SE13</accession>
<organism evidence="2 3">
    <name type="scientific">Paraburkholderia ribeironis</name>
    <dbReference type="NCBI Taxonomy" id="1247936"/>
    <lineage>
        <taxon>Bacteria</taxon>
        <taxon>Pseudomonadati</taxon>
        <taxon>Pseudomonadota</taxon>
        <taxon>Betaproteobacteria</taxon>
        <taxon>Burkholderiales</taxon>
        <taxon>Burkholderiaceae</taxon>
        <taxon>Paraburkholderia</taxon>
    </lineage>
</organism>
<dbReference type="OrthoDB" id="9088658at2"/>
<dbReference type="InterPro" id="IPR046911">
    <property type="entry name" value="ABC-3C_CTD9"/>
</dbReference>
<dbReference type="STRING" id="1247936.BN2475_580026"/>
<dbReference type="EMBL" id="CYGX02000058">
    <property type="protein sequence ID" value="SIT45645.1"/>
    <property type="molecule type" value="Genomic_DNA"/>
</dbReference>
<name>A0A1N7SE13_9BURK</name>
<feature type="domain" description="ABC-three component systems C-terminal" evidence="1">
    <location>
        <begin position="79"/>
        <end position="190"/>
    </location>
</feature>
<dbReference type="Pfam" id="PF20285">
    <property type="entry name" value="CTD9"/>
    <property type="match status" value="1"/>
</dbReference>
<evidence type="ECO:0000313" key="2">
    <source>
        <dbReference type="EMBL" id="SIT45645.1"/>
    </source>
</evidence>
<evidence type="ECO:0000259" key="1">
    <source>
        <dbReference type="Pfam" id="PF20285"/>
    </source>
</evidence>
<reference evidence="2 3" key="1">
    <citation type="submission" date="2016-12" db="EMBL/GenBank/DDBJ databases">
        <authorList>
            <person name="Song W.-J."/>
            <person name="Kurnit D.M."/>
        </authorList>
    </citation>
    <scope>NUCLEOTIDE SEQUENCE [LARGE SCALE GENOMIC DNA]</scope>
    <source>
        <strain evidence="2 3">STM7296</strain>
    </source>
</reference>
<protein>
    <recommendedName>
        <fullName evidence="1">ABC-three component systems C-terminal domain-containing protein</fullName>
    </recommendedName>
</protein>
<dbReference type="Proteomes" id="UP000187012">
    <property type="component" value="Unassembled WGS sequence"/>
</dbReference>
<proteinExistence type="predicted"/>
<dbReference type="RefSeq" id="WP_094782037.1">
    <property type="nucleotide sequence ID" value="NZ_CYGX02000058.1"/>
</dbReference>
<keyword evidence="3" id="KW-1185">Reference proteome</keyword>
<dbReference type="AlphaFoldDB" id="A0A1N7SE13"/>
<evidence type="ECO:0000313" key="3">
    <source>
        <dbReference type="Proteomes" id="UP000187012"/>
    </source>
</evidence>